<reference evidence="1" key="2">
    <citation type="submission" date="2004-02" db="EMBL/GenBank/DDBJ databases">
        <authorList>
            <consortium name="Genoscope"/>
            <consortium name="Whitehead Institute Centre for Genome Research"/>
        </authorList>
    </citation>
    <scope>NUCLEOTIDE SEQUENCE</scope>
</reference>
<organism evidence="1">
    <name type="scientific">Tetraodon nigroviridis</name>
    <name type="common">Spotted green pufferfish</name>
    <name type="synonym">Chelonodon nigroviridis</name>
    <dbReference type="NCBI Taxonomy" id="99883"/>
    <lineage>
        <taxon>Eukaryota</taxon>
        <taxon>Metazoa</taxon>
        <taxon>Chordata</taxon>
        <taxon>Craniata</taxon>
        <taxon>Vertebrata</taxon>
        <taxon>Euteleostomi</taxon>
        <taxon>Actinopterygii</taxon>
        <taxon>Neopterygii</taxon>
        <taxon>Teleostei</taxon>
        <taxon>Neoteleostei</taxon>
        <taxon>Acanthomorphata</taxon>
        <taxon>Eupercaria</taxon>
        <taxon>Tetraodontiformes</taxon>
        <taxon>Tetradontoidea</taxon>
        <taxon>Tetraodontidae</taxon>
        <taxon>Tetraodon</taxon>
    </lineage>
</organism>
<gene>
    <name evidence="1" type="ORF">GSTENG00026700001</name>
</gene>
<name>Q4RZ11_TETNG</name>
<dbReference type="AlphaFoldDB" id="Q4RZ11"/>
<dbReference type="OrthoDB" id="8946307at2759"/>
<accession>Q4RZ11</accession>
<proteinExistence type="predicted"/>
<sequence length="39" mass="4389">MMELRIQLIPTGEIILPPGKNGENYCNNCKVRSHSVVFS</sequence>
<dbReference type="EMBL" id="CAAE01014974">
    <property type="protein sequence ID" value="CAG06371.1"/>
    <property type="molecule type" value="Genomic_DNA"/>
</dbReference>
<protein>
    <submittedName>
        <fullName evidence="1">(spotted green pufferfish) hypothetical protein</fullName>
    </submittedName>
</protein>
<dbReference type="KEGG" id="tng:GSTEN00026700G001"/>
<evidence type="ECO:0000313" key="1">
    <source>
        <dbReference type="EMBL" id="CAG06371.1"/>
    </source>
</evidence>
<comment type="caution">
    <text evidence="1">The sequence shown here is derived from an EMBL/GenBank/DDBJ whole genome shotgun (WGS) entry which is preliminary data.</text>
</comment>
<reference evidence="1" key="1">
    <citation type="journal article" date="2004" name="Nature">
        <title>Genome duplication in the teleost fish Tetraodon nigroviridis reveals the early vertebrate proto-karyotype.</title>
        <authorList>
            <person name="Jaillon O."/>
            <person name="Aury J.-M."/>
            <person name="Brunet F."/>
            <person name="Petit J.-L."/>
            <person name="Stange-Thomann N."/>
            <person name="Mauceli E."/>
            <person name="Bouneau L."/>
            <person name="Fischer C."/>
            <person name="Ozouf-Costaz C."/>
            <person name="Bernot A."/>
            <person name="Nicaud S."/>
            <person name="Jaffe D."/>
            <person name="Fisher S."/>
            <person name="Lutfalla G."/>
            <person name="Dossat C."/>
            <person name="Segurens B."/>
            <person name="Dasilva C."/>
            <person name="Salanoubat M."/>
            <person name="Levy M."/>
            <person name="Boudet N."/>
            <person name="Castellano S."/>
            <person name="Anthouard V."/>
            <person name="Jubin C."/>
            <person name="Castelli V."/>
            <person name="Katinka M."/>
            <person name="Vacherie B."/>
            <person name="Biemont C."/>
            <person name="Skalli Z."/>
            <person name="Cattolico L."/>
            <person name="Poulain J."/>
            <person name="De Berardinis V."/>
            <person name="Cruaud C."/>
            <person name="Duprat S."/>
            <person name="Brottier P."/>
            <person name="Coutanceau J.-P."/>
            <person name="Gouzy J."/>
            <person name="Parra G."/>
            <person name="Lardier G."/>
            <person name="Chapple C."/>
            <person name="McKernan K.J."/>
            <person name="McEwan P."/>
            <person name="Bosak S."/>
            <person name="Kellis M."/>
            <person name="Volff J.-N."/>
            <person name="Guigo R."/>
            <person name="Zody M.C."/>
            <person name="Mesirov J."/>
            <person name="Lindblad-Toh K."/>
            <person name="Birren B."/>
            <person name="Nusbaum C."/>
            <person name="Kahn D."/>
            <person name="Robinson-Rechavi M."/>
            <person name="Laudet V."/>
            <person name="Schachter V."/>
            <person name="Quetier F."/>
            <person name="Saurin W."/>
            <person name="Scarpelli C."/>
            <person name="Wincker P."/>
            <person name="Lander E.S."/>
            <person name="Weissenbach J."/>
            <person name="Roest Crollius H."/>
        </authorList>
    </citation>
    <scope>NUCLEOTIDE SEQUENCE [LARGE SCALE GENOMIC DNA]</scope>
</reference>